<dbReference type="GO" id="GO:1904680">
    <property type="term" value="F:peptide transmembrane transporter activity"/>
    <property type="evidence" value="ECO:0007669"/>
    <property type="project" value="TreeGrafter"/>
</dbReference>
<evidence type="ECO:0000313" key="2">
    <source>
        <dbReference type="EMBL" id="MBK1791237.1"/>
    </source>
</evidence>
<dbReference type="InterPro" id="IPR000914">
    <property type="entry name" value="SBP_5_dom"/>
</dbReference>
<dbReference type="Pfam" id="PF00496">
    <property type="entry name" value="SBP_bac_5"/>
    <property type="match status" value="1"/>
</dbReference>
<dbReference type="Gene3D" id="3.10.105.10">
    <property type="entry name" value="Dipeptide-binding Protein, Domain 3"/>
    <property type="match status" value="1"/>
</dbReference>
<name>A0A8J7MD72_9BACT</name>
<feature type="domain" description="Solute-binding protein family 5" evidence="1">
    <location>
        <begin position="38"/>
        <end position="390"/>
    </location>
</feature>
<accession>A0A8J7MD72</accession>
<sequence>MRINGPFEFTSQDLSKDGYLYTRLQVVETLCGVAPNGEITPMLATDWSESADGLRWTFQIRQNVHFHDGTIMTADHVQHALLEAMTKPGVLQTTPISKIYAEGNDRLVVQLEHKYSALPAVLAHYSAAITITDPNHHRENSFLIGTGPYRPTLIAPPHKIHLSKFDQYWSEPANIPHVQYLTGHRAESRSLQSQSGQADLAYTLDPASQQLLANSPHLNIHTGSIPRTVVIKLNNDHRFLNQPNTRMAISLAIDRTGIAEHITRTKGAEAYQLFPPALASWHLKHSPQTKRDLTKAKELMQQAGWKMGDDGLLKRDHARFEITLMTYADRPELTVIATAIQAQLLEIGIKVNIAIENSSSIPDGHHDGSLEMALIARNYGLIADPLALLEQDCASHHGSDWGHMNWSSSTLNRHLKLTNEANGDQQQRIHKQAIANIFASEMPVIPVVFYTQQVSINKRLQNFTFDPFELNYRISEIYFDDNND</sequence>
<dbReference type="EMBL" id="JAENIM010000039">
    <property type="protein sequence ID" value="MBK1791237.1"/>
    <property type="molecule type" value="Genomic_DNA"/>
</dbReference>
<dbReference type="GO" id="GO:0043190">
    <property type="term" value="C:ATP-binding cassette (ABC) transporter complex"/>
    <property type="evidence" value="ECO:0007669"/>
    <property type="project" value="InterPro"/>
</dbReference>
<dbReference type="Proteomes" id="UP000624703">
    <property type="component" value="Unassembled WGS sequence"/>
</dbReference>
<dbReference type="InterPro" id="IPR030678">
    <property type="entry name" value="Peptide/Ni-bd"/>
</dbReference>
<dbReference type="GO" id="GO:0015833">
    <property type="term" value="P:peptide transport"/>
    <property type="evidence" value="ECO:0007669"/>
    <property type="project" value="TreeGrafter"/>
</dbReference>
<dbReference type="SUPFAM" id="SSF53850">
    <property type="entry name" value="Periplasmic binding protein-like II"/>
    <property type="match status" value="1"/>
</dbReference>
<dbReference type="PANTHER" id="PTHR30290:SF83">
    <property type="entry name" value="ABC TRANSPORTER SUBSTRATE-BINDING PROTEIN"/>
    <property type="match status" value="1"/>
</dbReference>
<organism evidence="2 3">
    <name type="scientific">Persicirhabdus sediminis</name>
    <dbReference type="NCBI Taxonomy" id="454144"/>
    <lineage>
        <taxon>Bacteria</taxon>
        <taxon>Pseudomonadati</taxon>
        <taxon>Verrucomicrobiota</taxon>
        <taxon>Verrucomicrobiia</taxon>
        <taxon>Verrucomicrobiales</taxon>
        <taxon>Verrucomicrobiaceae</taxon>
        <taxon>Persicirhabdus</taxon>
    </lineage>
</organism>
<gene>
    <name evidence="2" type="ORF">JIN82_08740</name>
</gene>
<dbReference type="Gene3D" id="3.40.190.10">
    <property type="entry name" value="Periplasmic binding protein-like II"/>
    <property type="match status" value="1"/>
</dbReference>
<reference evidence="2" key="1">
    <citation type="submission" date="2021-01" db="EMBL/GenBank/DDBJ databases">
        <title>Modified the classification status of verrucomicrobia.</title>
        <authorList>
            <person name="Feng X."/>
        </authorList>
    </citation>
    <scope>NUCLEOTIDE SEQUENCE</scope>
    <source>
        <strain evidence="2">_KCTC 22039</strain>
    </source>
</reference>
<dbReference type="GO" id="GO:0030288">
    <property type="term" value="C:outer membrane-bounded periplasmic space"/>
    <property type="evidence" value="ECO:0007669"/>
    <property type="project" value="UniProtKB-ARBA"/>
</dbReference>
<evidence type="ECO:0000313" key="3">
    <source>
        <dbReference type="Proteomes" id="UP000624703"/>
    </source>
</evidence>
<comment type="caution">
    <text evidence="2">The sequence shown here is derived from an EMBL/GenBank/DDBJ whole genome shotgun (WGS) entry which is preliminary data.</text>
</comment>
<proteinExistence type="predicted"/>
<dbReference type="PANTHER" id="PTHR30290">
    <property type="entry name" value="PERIPLASMIC BINDING COMPONENT OF ABC TRANSPORTER"/>
    <property type="match status" value="1"/>
</dbReference>
<dbReference type="PIRSF" id="PIRSF002741">
    <property type="entry name" value="MppA"/>
    <property type="match status" value="1"/>
</dbReference>
<evidence type="ECO:0000259" key="1">
    <source>
        <dbReference type="Pfam" id="PF00496"/>
    </source>
</evidence>
<dbReference type="CDD" id="cd08490">
    <property type="entry name" value="PBP2_NikA_DppA_OppA_like_3"/>
    <property type="match status" value="1"/>
</dbReference>
<keyword evidence="3" id="KW-1185">Reference proteome</keyword>
<dbReference type="AlphaFoldDB" id="A0A8J7MD72"/>
<dbReference type="InterPro" id="IPR039424">
    <property type="entry name" value="SBP_5"/>
</dbReference>
<protein>
    <submittedName>
        <fullName evidence="2">ABC transporter substrate-binding protein</fullName>
    </submittedName>
</protein>